<gene>
    <name evidence="1" type="ORF">AVDCRST_MAG93-3997</name>
</gene>
<evidence type="ECO:0000313" key="1">
    <source>
        <dbReference type="EMBL" id="CAA9292339.1"/>
    </source>
</evidence>
<dbReference type="EMBL" id="CADCTR010001355">
    <property type="protein sequence ID" value="CAA9292339.1"/>
    <property type="molecule type" value="Genomic_DNA"/>
</dbReference>
<protein>
    <submittedName>
        <fullName evidence="1">Uncharacterized protein</fullName>
    </submittedName>
</protein>
<sequence>YEYLNGGEKSTAWLDVALFQPWPSQNEV</sequence>
<dbReference type="AlphaFoldDB" id="A0A6J4K0E6"/>
<proteinExistence type="predicted"/>
<feature type="non-terminal residue" evidence="1">
    <location>
        <position position="1"/>
    </location>
</feature>
<reference evidence="1" key="1">
    <citation type="submission" date="2020-02" db="EMBL/GenBank/DDBJ databases">
        <authorList>
            <person name="Meier V. D."/>
        </authorList>
    </citation>
    <scope>NUCLEOTIDE SEQUENCE</scope>
    <source>
        <strain evidence="1">AVDCRST_MAG93</strain>
    </source>
</reference>
<accession>A0A6J4K0E6</accession>
<organism evidence="1">
    <name type="scientific">uncultured Chloroflexia bacterium</name>
    <dbReference type="NCBI Taxonomy" id="1672391"/>
    <lineage>
        <taxon>Bacteria</taxon>
        <taxon>Bacillati</taxon>
        <taxon>Chloroflexota</taxon>
        <taxon>Chloroflexia</taxon>
        <taxon>environmental samples</taxon>
    </lineage>
</organism>
<name>A0A6J4K0E6_9CHLR</name>